<comment type="caution">
    <text evidence="1">The sequence shown here is derived from an EMBL/GenBank/DDBJ whole genome shotgun (WGS) entry which is preliminary data.</text>
</comment>
<accession>A0ACB9JBL9</accession>
<organism evidence="1 2">
    <name type="scientific">Smallanthus sonchifolius</name>
    <dbReference type="NCBI Taxonomy" id="185202"/>
    <lineage>
        <taxon>Eukaryota</taxon>
        <taxon>Viridiplantae</taxon>
        <taxon>Streptophyta</taxon>
        <taxon>Embryophyta</taxon>
        <taxon>Tracheophyta</taxon>
        <taxon>Spermatophyta</taxon>
        <taxon>Magnoliopsida</taxon>
        <taxon>eudicotyledons</taxon>
        <taxon>Gunneridae</taxon>
        <taxon>Pentapetalae</taxon>
        <taxon>asterids</taxon>
        <taxon>campanulids</taxon>
        <taxon>Asterales</taxon>
        <taxon>Asteraceae</taxon>
        <taxon>Asteroideae</taxon>
        <taxon>Heliantheae alliance</taxon>
        <taxon>Millerieae</taxon>
        <taxon>Smallanthus</taxon>
    </lineage>
</organism>
<evidence type="ECO:0000313" key="2">
    <source>
        <dbReference type="Proteomes" id="UP001056120"/>
    </source>
</evidence>
<sequence length="147" mass="16705">MWGLPASTYKHPKKTLIPFSSLVLKFSTVLLHLRLSPHRRHAFSSISEFKIHSLPTFNYLQLPIDLLGFHGDLLDSEYKTLYRLTKSKEAALLDAGSAVHVALAEASMVEEPRVDEATEICQEEDKIMDKNLRVAYDSFLKKYVDLG</sequence>
<reference evidence="2" key="1">
    <citation type="journal article" date="2022" name="Mol. Ecol. Resour.">
        <title>The genomes of chicory, endive, great burdock and yacon provide insights into Asteraceae palaeo-polyploidization history and plant inulin production.</title>
        <authorList>
            <person name="Fan W."/>
            <person name="Wang S."/>
            <person name="Wang H."/>
            <person name="Wang A."/>
            <person name="Jiang F."/>
            <person name="Liu H."/>
            <person name="Zhao H."/>
            <person name="Xu D."/>
            <person name="Zhang Y."/>
        </authorList>
    </citation>
    <scope>NUCLEOTIDE SEQUENCE [LARGE SCALE GENOMIC DNA]</scope>
    <source>
        <strain evidence="2">cv. Yunnan</strain>
    </source>
</reference>
<dbReference type="EMBL" id="CM042021">
    <property type="protein sequence ID" value="KAI3817136.1"/>
    <property type="molecule type" value="Genomic_DNA"/>
</dbReference>
<gene>
    <name evidence="1" type="ORF">L1987_10925</name>
</gene>
<name>A0ACB9JBL9_9ASTR</name>
<evidence type="ECO:0000313" key="1">
    <source>
        <dbReference type="EMBL" id="KAI3817136.1"/>
    </source>
</evidence>
<dbReference type="Proteomes" id="UP001056120">
    <property type="component" value="Linkage Group LG04"/>
</dbReference>
<keyword evidence="2" id="KW-1185">Reference proteome</keyword>
<protein>
    <submittedName>
        <fullName evidence="1">Uncharacterized protein</fullName>
    </submittedName>
</protein>
<proteinExistence type="predicted"/>
<reference evidence="1 2" key="2">
    <citation type="journal article" date="2022" name="Mol. Ecol. Resour.">
        <title>The genomes of chicory, endive, great burdock and yacon provide insights into Asteraceae paleo-polyploidization history and plant inulin production.</title>
        <authorList>
            <person name="Fan W."/>
            <person name="Wang S."/>
            <person name="Wang H."/>
            <person name="Wang A."/>
            <person name="Jiang F."/>
            <person name="Liu H."/>
            <person name="Zhao H."/>
            <person name="Xu D."/>
            <person name="Zhang Y."/>
        </authorList>
    </citation>
    <scope>NUCLEOTIDE SEQUENCE [LARGE SCALE GENOMIC DNA]</scope>
    <source>
        <strain evidence="2">cv. Yunnan</strain>
        <tissue evidence="1">Leaves</tissue>
    </source>
</reference>